<gene>
    <name evidence="5" type="ORF">GNZ13_48870</name>
</gene>
<feature type="domain" description="Enoyl-CoA hydratase/isomerase" evidence="4">
    <location>
        <begin position="28"/>
        <end position="362"/>
    </location>
</feature>
<evidence type="ECO:0000259" key="4">
    <source>
        <dbReference type="Pfam" id="PF16113"/>
    </source>
</evidence>
<dbReference type="GO" id="GO:0005829">
    <property type="term" value="C:cytosol"/>
    <property type="evidence" value="ECO:0007669"/>
    <property type="project" value="TreeGrafter"/>
</dbReference>
<dbReference type="EMBL" id="WOEZ01000307">
    <property type="protein sequence ID" value="NPT62223.1"/>
    <property type="molecule type" value="Genomic_DNA"/>
</dbReference>
<name>A0A972NYH9_9BURK</name>
<sequence length="378" mass="42033">MSALQNAAPDVSVEAEREILFRVVNRVAIITLNRPSALNALSHDMVRELTEMIERCRMDREIIAVVMLGTGARGFCAGGDVRALYLAATTGNTDWRRFFIDEYRLDFALHALQKPLVALMDGVTMGGGMGLAQPAFLRVVTERTRIAMPETRIGFIPDVGATHFLGRMEVELELYIGLTGLPLSGADAISCGLADVYAPSASLEGFERRLGMLDQSDIRQSIKDVFVSPMNVAPPSRLEHFLPLIRGHFAPQFSVGQIVDSMEYALHGEMPQPEREWLETTHTALRSNSPLMLEVTREALLRGRQMTLADSFRMEFDLVTRSIEVGDFCEGVRALLVDKDGSPRWMFRDIEDVNPAIVRKFLSAPYRNGAHPLADLGR</sequence>
<dbReference type="GO" id="GO:0006574">
    <property type="term" value="P:L-valine catabolic process"/>
    <property type="evidence" value="ECO:0007669"/>
    <property type="project" value="TreeGrafter"/>
</dbReference>
<dbReference type="InterPro" id="IPR045004">
    <property type="entry name" value="ECH_dom"/>
</dbReference>
<evidence type="ECO:0000256" key="1">
    <source>
        <dbReference type="ARBA" id="ARBA00001709"/>
    </source>
</evidence>
<dbReference type="Proteomes" id="UP000655523">
    <property type="component" value="Unassembled WGS sequence"/>
</dbReference>
<evidence type="ECO:0000313" key="6">
    <source>
        <dbReference type="Proteomes" id="UP000655523"/>
    </source>
</evidence>
<dbReference type="RefSeq" id="WP_172178593.1">
    <property type="nucleotide sequence ID" value="NZ_WOEZ01000307.1"/>
</dbReference>
<accession>A0A972NYH9</accession>
<dbReference type="AlphaFoldDB" id="A0A972NYH9"/>
<dbReference type="InterPro" id="IPR032259">
    <property type="entry name" value="HIBYL-CoA-H"/>
</dbReference>
<evidence type="ECO:0000256" key="3">
    <source>
        <dbReference type="ARBA" id="ARBA00022801"/>
    </source>
</evidence>
<organism evidence="5 6">
    <name type="scientific">Paraburkholderia elongata</name>
    <dbReference type="NCBI Taxonomy" id="2675747"/>
    <lineage>
        <taxon>Bacteria</taxon>
        <taxon>Pseudomonadati</taxon>
        <taxon>Pseudomonadota</taxon>
        <taxon>Betaproteobacteria</taxon>
        <taxon>Burkholderiales</taxon>
        <taxon>Burkholderiaceae</taxon>
        <taxon>Paraburkholderia</taxon>
    </lineage>
</organism>
<dbReference type="GO" id="GO:0003860">
    <property type="term" value="F:3-hydroxyisobutyryl-CoA hydrolase activity"/>
    <property type="evidence" value="ECO:0007669"/>
    <property type="project" value="UniProtKB-EC"/>
</dbReference>
<dbReference type="Gene3D" id="3.90.226.10">
    <property type="entry name" value="2-enoyl-CoA Hydratase, Chain A, domain 1"/>
    <property type="match status" value="1"/>
</dbReference>
<dbReference type="EC" id="3.1.2.4" evidence="2"/>
<evidence type="ECO:0000256" key="2">
    <source>
        <dbReference type="ARBA" id="ARBA00011915"/>
    </source>
</evidence>
<dbReference type="PANTHER" id="PTHR43176:SF3">
    <property type="entry name" value="3-HYDROXYISOBUTYRYL-COA HYDROLASE, MITOCHONDRIAL"/>
    <property type="match status" value="1"/>
</dbReference>
<protein>
    <recommendedName>
        <fullName evidence="2">3-hydroxyisobutyryl-CoA hydrolase</fullName>
        <ecNumber evidence="2">3.1.2.4</ecNumber>
    </recommendedName>
</protein>
<proteinExistence type="predicted"/>
<comment type="caution">
    <text evidence="5">The sequence shown here is derived from an EMBL/GenBank/DDBJ whole genome shotgun (WGS) entry which is preliminary data.</text>
</comment>
<dbReference type="SUPFAM" id="SSF52096">
    <property type="entry name" value="ClpP/crotonase"/>
    <property type="match status" value="1"/>
</dbReference>
<keyword evidence="6" id="KW-1185">Reference proteome</keyword>
<evidence type="ECO:0000313" key="5">
    <source>
        <dbReference type="EMBL" id="NPT62223.1"/>
    </source>
</evidence>
<dbReference type="CDD" id="cd06558">
    <property type="entry name" value="crotonase-like"/>
    <property type="match status" value="1"/>
</dbReference>
<dbReference type="PANTHER" id="PTHR43176">
    <property type="entry name" value="3-HYDROXYISOBUTYRYL-COA HYDROLASE-RELATED"/>
    <property type="match status" value="1"/>
</dbReference>
<dbReference type="Pfam" id="PF16113">
    <property type="entry name" value="ECH_2"/>
    <property type="match status" value="1"/>
</dbReference>
<reference evidence="5 6" key="1">
    <citation type="submission" date="2019-11" db="EMBL/GenBank/DDBJ databases">
        <title>Metabolism of dissolved organic matter in forest soils.</title>
        <authorList>
            <person name="Cyle K.T."/>
            <person name="Wilhelm R.C."/>
            <person name="Martinez C.E."/>
        </authorList>
    </citation>
    <scope>NUCLEOTIDE SEQUENCE [LARGE SCALE GENOMIC DNA]</scope>
    <source>
        <strain evidence="5 6">5N</strain>
    </source>
</reference>
<dbReference type="NCBIfam" id="NF004127">
    <property type="entry name" value="PRK05617.1"/>
    <property type="match status" value="1"/>
</dbReference>
<comment type="catalytic activity">
    <reaction evidence="1">
        <text>3-hydroxy-2-methylpropanoyl-CoA + H2O = 3-hydroxy-2-methylpropanoate + CoA + H(+)</text>
        <dbReference type="Rhea" id="RHEA:20888"/>
        <dbReference type="ChEBI" id="CHEBI:11805"/>
        <dbReference type="ChEBI" id="CHEBI:15377"/>
        <dbReference type="ChEBI" id="CHEBI:15378"/>
        <dbReference type="ChEBI" id="CHEBI:57287"/>
        <dbReference type="ChEBI" id="CHEBI:57340"/>
        <dbReference type="EC" id="3.1.2.4"/>
    </reaction>
</comment>
<keyword evidence="3" id="KW-0378">Hydrolase</keyword>
<dbReference type="InterPro" id="IPR029045">
    <property type="entry name" value="ClpP/crotonase-like_dom_sf"/>
</dbReference>